<comment type="caution">
    <text evidence="1">The sequence shown here is derived from an EMBL/GenBank/DDBJ whole genome shotgun (WGS) entry which is preliminary data.</text>
</comment>
<dbReference type="EMBL" id="BGPR01005832">
    <property type="protein sequence ID" value="GBN13823.1"/>
    <property type="molecule type" value="Genomic_DNA"/>
</dbReference>
<name>A0A4Y2LIM4_ARAVE</name>
<reference evidence="1 2" key="1">
    <citation type="journal article" date="2019" name="Sci. Rep.">
        <title>Orb-weaving spider Araneus ventricosus genome elucidates the spidroin gene catalogue.</title>
        <authorList>
            <person name="Kono N."/>
            <person name="Nakamura H."/>
            <person name="Ohtoshi R."/>
            <person name="Moran D.A.P."/>
            <person name="Shinohara A."/>
            <person name="Yoshida Y."/>
            <person name="Fujiwara M."/>
            <person name="Mori M."/>
            <person name="Tomita M."/>
            <person name="Arakawa K."/>
        </authorList>
    </citation>
    <scope>NUCLEOTIDE SEQUENCE [LARGE SCALE GENOMIC DNA]</scope>
</reference>
<gene>
    <name evidence="1" type="ORF">AVEN_44552_1</name>
</gene>
<dbReference type="Proteomes" id="UP000499080">
    <property type="component" value="Unassembled WGS sequence"/>
</dbReference>
<accession>A0A4Y2LIM4</accession>
<evidence type="ECO:0000313" key="1">
    <source>
        <dbReference type="EMBL" id="GBN13823.1"/>
    </source>
</evidence>
<proteinExistence type="predicted"/>
<evidence type="ECO:0000313" key="2">
    <source>
        <dbReference type="Proteomes" id="UP000499080"/>
    </source>
</evidence>
<organism evidence="1 2">
    <name type="scientific">Araneus ventricosus</name>
    <name type="common">Orbweaver spider</name>
    <name type="synonym">Epeira ventricosa</name>
    <dbReference type="NCBI Taxonomy" id="182803"/>
    <lineage>
        <taxon>Eukaryota</taxon>
        <taxon>Metazoa</taxon>
        <taxon>Ecdysozoa</taxon>
        <taxon>Arthropoda</taxon>
        <taxon>Chelicerata</taxon>
        <taxon>Arachnida</taxon>
        <taxon>Araneae</taxon>
        <taxon>Araneomorphae</taxon>
        <taxon>Entelegynae</taxon>
        <taxon>Araneoidea</taxon>
        <taxon>Araneidae</taxon>
        <taxon>Araneus</taxon>
    </lineage>
</organism>
<keyword evidence="2" id="KW-1185">Reference proteome</keyword>
<dbReference type="AlphaFoldDB" id="A0A4Y2LIM4"/>
<sequence length="82" mass="9085">MYLSDRRCNSSSVEVGVLTTITGHGPIPPEGDTHYHQQRASSSHYCTFWGSETPLTYREASSSVYSRCSQRDGKEGKSIVLT</sequence>
<protein>
    <submittedName>
        <fullName evidence="1">Uncharacterized protein</fullName>
    </submittedName>
</protein>